<evidence type="ECO:0000313" key="2">
    <source>
        <dbReference type="Proteomes" id="UP000823388"/>
    </source>
</evidence>
<gene>
    <name evidence="1" type="ORF">PVAP13_2KG554530</name>
</gene>
<name>A0A8T0WU81_PANVG</name>
<comment type="caution">
    <text evidence="1">The sequence shown here is derived from an EMBL/GenBank/DDBJ whole genome shotgun (WGS) entry which is preliminary data.</text>
</comment>
<accession>A0A8T0WU81</accession>
<proteinExistence type="predicted"/>
<dbReference type="EMBL" id="CM029039">
    <property type="protein sequence ID" value="KAG2646789.1"/>
    <property type="molecule type" value="Genomic_DNA"/>
</dbReference>
<protein>
    <submittedName>
        <fullName evidence="1">Uncharacterized protein</fullName>
    </submittedName>
</protein>
<evidence type="ECO:0000313" key="1">
    <source>
        <dbReference type="EMBL" id="KAG2646789.1"/>
    </source>
</evidence>
<organism evidence="1 2">
    <name type="scientific">Panicum virgatum</name>
    <name type="common">Blackwell switchgrass</name>
    <dbReference type="NCBI Taxonomy" id="38727"/>
    <lineage>
        <taxon>Eukaryota</taxon>
        <taxon>Viridiplantae</taxon>
        <taxon>Streptophyta</taxon>
        <taxon>Embryophyta</taxon>
        <taxon>Tracheophyta</taxon>
        <taxon>Spermatophyta</taxon>
        <taxon>Magnoliopsida</taxon>
        <taxon>Liliopsida</taxon>
        <taxon>Poales</taxon>
        <taxon>Poaceae</taxon>
        <taxon>PACMAD clade</taxon>
        <taxon>Panicoideae</taxon>
        <taxon>Panicodae</taxon>
        <taxon>Paniceae</taxon>
        <taxon>Panicinae</taxon>
        <taxon>Panicum</taxon>
        <taxon>Panicum sect. Hiantes</taxon>
    </lineage>
</organism>
<reference evidence="1" key="1">
    <citation type="submission" date="2020-05" db="EMBL/GenBank/DDBJ databases">
        <title>WGS assembly of Panicum virgatum.</title>
        <authorList>
            <person name="Lovell J.T."/>
            <person name="Jenkins J."/>
            <person name="Shu S."/>
            <person name="Juenger T.E."/>
            <person name="Schmutz J."/>
        </authorList>
    </citation>
    <scope>NUCLEOTIDE SEQUENCE</scope>
    <source>
        <strain evidence="1">AP13</strain>
    </source>
</reference>
<keyword evidence="2" id="KW-1185">Reference proteome</keyword>
<dbReference type="Proteomes" id="UP000823388">
    <property type="component" value="Chromosome 2K"/>
</dbReference>
<dbReference type="AlphaFoldDB" id="A0A8T0WU81"/>
<sequence length="127" mass="13880">MQCRCRPLYLGRLSSTNHTQPLQAGGQRRRRALGAAKVSRDQTLGLHATIDSTFFCEFLAVAGGSQGRIRAPCGRLHRQDLACPLHLCFPASHHEEPRLQVTAQELAPCALCYTDHMIATAKCSGPV</sequence>